<dbReference type="EMBL" id="CAJFCW020000005">
    <property type="protein sequence ID" value="CAG9117977.1"/>
    <property type="molecule type" value="Genomic_DNA"/>
</dbReference>
<proteinExistence type="predicted"/>
<keyword evidence="2" id="KW-0479">Metal-binding</keyword>
<dbReference type="InterPro" id="IPR008906">
    <property type="entry name" value="HATC_C_dom"/>
</dbReference>
<dbReference type="AlphaFoldDB" id="A0A811L7G4"/>
<evidence type="ECO:0000256" key="6">
    <source>
        <dbReference type="SAM" id="MobiDB-lite"/>
    </source>
</evidence>
<keyword evidence="9" id="KW-1185">Reference proteome</keyword>
<dbReference type="Proteomes" id="UP000783686">
    <property type="component" value="Unassembled WGS sequence"/>
</dbReference>
<protein>
    <recommendedName>
        <fullName evidence="7">HAT C-terminal dimerisation domain-containing protein</fullName>
    </recommendedName>
</protein>
<evidence type="ECO:0000256" key="4">
    <source>
        <dbReference type="ARBA" id="ARBA00022833"/>
    </source>
</evidence>
<dbReference type="InterPro" id="IPR052035">
    <property type="entry name" value="ZnF_BED_domain_contain"/>
</dbReference>
<name>A0A811L7G4_9BILA</name>
<evidence type="ECO:0000256" key="3">
    <source>
        <dbReference type="ARBA" id="ARBA00022771"/>
    </source>
</evidence>
<evidence type="ECO:0000259" key="7">
    <source>
        <dbReference type="Pfam" id="PF05699"/>
    </source>
</evidence>
<accession>A0A811L7G4</accession>
<keyword evidence="3" id="KW-0863">Zinc-finger</keyword>
<dbReference type="GO" id="GO:0046983">
    <property type="term" value="F:protein dimerization activity"/>
    <property type="evidence" value="ECO:0007669"/>
    <property type="project" value="InterPro"/>
</dbReference>
<dbReference type="Pfam" id="PF05699">
    <property type="entry name" value="Dimer_Tnp_hAT"/>
    <property type="match status" value="1"/>
</dbReference>
<dbReference type="GO" id="GO:0008270">
    <property type="term" value="F:zinc ion binding"/>
    <property type="evidence" value="ECO:0007669"/>
    <property type="project" value="UniProtKB-KW"/>
</dbReference>
<keyword evidence="4" id="KW-0862">Zinc</keyword>
<comment type="subcellular location">
    <subcellularLocation>
        <location evidence="1">Nucleus</location>
    </subcellularLocation>
</comment>
<evidence type="ECO:0000256" key="2">
    <source>
        <dbReference type="ARBA" id="ARBA00022723"/>
    </source>
</evidence>
<sequence>MDKDPDEVEGTNASDNRTKKRQNDSGSSTIWKVFNAKKECLINGCSYVSKDKISSTKAMWDHVRCKHNETFTKLKEQCNSHDELPTKKQCSMVGALERDLSNVFCFSLTLHTVDQQYKRKNFVIGCKSFGTDVKTGANIAEKVLEICEDYGFAKNQILCMVRDDAANMKKASKIIDVKRQEEFKDVVNFIDDLWERLTTRMENIQNKEIMISAQLIDPRYSHQLSANIAKIGVSYINKMLKAGVDNATEENEPNLDDFEEESQSSLDLSFLDDDLITTRQKHVYVSSTQEETIQREYNDLRTCGHDDNPYKFYEKNEKRFPTLAVVARELLSVPPSSVPSERFFSHTTMLFADHLKSRLSNEMAEKILLLRCQLIQQKDVNSDADFEISEENEY</sequence>
<evidence type="ECO:0000256" key="1">
    <source>
        <dbReference type="ARBA" id="ARBA00004123"/>
    </source>
</evidence>
<dbReference type="PANTHER" id="PTHR46481">
    <property type="entry name" value="ZINC FINGER BED DOMAIN-CONTAINING PROTEIN 4"/>
    <property type="match status" value="1"/>
</dbReference>
<feature type="region of interest" description="Disordered" evidence="6">
    <location>
        <begin position="1"/>
        <end position="25"/>
    </location>
</feature>
<dbReference type="EMBL" id="CAJFDH010000005">
    <property type="protein sequence ID" value="CAD5223476.1"/>
    <property type="molecule type" value="Genomic_DNA"/>
</dbReference>
<dbReference type="SUPFAM" id="SSF53098">
    <property type="entry name" value="Ribonuclease H-like"/>
    <property type="match status" value="1"/>
</dbReference>
<reference evidence="8" key="1">
    <citation type="submission" date="2020-09" db="EMBL/GenBank/DDBJ databases">
        <authorList>
            <person name="Kikuchi T."/>
        </authorList>
    </citation>
    <scope>NUCLEOTIDE SEQUENCE</scope>
    <source>
        <strain evidence="8">SH1</strain>
    </source>
</reference>
<dbReference type="PANTHER" id="PTHR46481:SF10">
    <property type="entry name" value="ZINC FINGER BED DOMAIN-CONTAINING PROTEIN 39"/>
    <property type="match status" value="1"/>
</dbReference>
<dbReference type="OrthoDB" id="5833644at2759"/>
<evidence type="ECO:0000313" key="9">
    <source>
        <dbReference type="Proteomes" id="UP000614601"/>
    </source>
</evidence>
<feature type="domain" description="HAT C-terminal dimerisation" evidence="7">
    <location>
        <begin position="305"/>
        <end position="371"/>
    </location>
</feature>
<comment type="caution">
    <text evidence="8">The sequence shown here is derived from an EMBL/GenBank/DDBJ whole genome shotgun (WGS) entry which is preliminary data.</text>
</comment>
<dbReference type="GO" id="GO:0005634">
    <property type="term" value="C:nucleus"/>
    <property type="evidence" value="ECO:0007669"/>
    <property type="project" value="UniProtKB-SubCell"/>
</dbReference>
<evidence type="ECO:0000313" key="8">
    <source>
        <dbReference type="EMBL" id="CAD5223476.1"/>
    </source>
</evidence>
<evidence type="ECO:0000256" key="5">
    <source>
        <dbReference type="ARBA" id="ARBA00023242"/>
    </source>
</evidence>
<gene>
    <name evidence="8" type="ORF">BOKJ2_LOCUS10246</name>
</gene>
<dbReference type="Proteomes" id="UP000614601">
    <property type="component" value="Unassembled WGS sequence"/>
</dbReference>
<organism evidence="8 9">
    <name type="scientific">Bursaphelenchus okinawaensis</name>
    <dbReference type="NCBI Taxonomy" id="465554"/>
    <lineage>
        <taxon>Eukaryota</taxon>
        <taxon>Metazoa</taxon>
        <taxon>Ecdysozoa</taxon>
        <taxon>Nematoda</taxon>
        <taxon>Chromadorea</taxon>
        <taxon>Rhabditida</taxon>
        <taxon>Tylenchina</taxon>
        <taxon>Tylenchomorpha</taxon>
        <taxon>Aphelenchoidea</taxon>
        <taxon>Aphelenchoididae</taxon>
        <taxon>Bursaphelenchus</taxon>
    </lineage>
</organism>
<dbReference type="InterPro" id="IPR012337">
    <property type="entry name" value="RNaseH-like_sf"/>
</dbReference>
<keyword evidence="5" id="KW-0539">Nucleus</keyword>